<evidence type="ECO:0000313" key="6">
    <source>
        <dbReference type="Proteomes" id="UP000799753"/>
    </source>
</evidence>
<keyword evidence="6" id="KW-1185">Reference proteome</keyword>
<dbReference type="EMBL" id="MU006784">
    <property type="protein sequence ID" value="KAF2640656.1"/>
    <property type="molecule type" value="Genomic_DNA"/>
</dbReference>
<dbReference type="InterPro" id="IPR029058">
    <property type="entry name" value="AB_hydrolase_fold"/>
</dbReference>
<evidence type="ECO:0000256" key="1">
    <source>
        <dbReference type="ARBA" id="ARBA00022801"/>
    </source>
</evidence>
<protein>
    <submittedName>
        <fullName evidence="5">Alpha/beta-hydrolase</fullName>
    </submittedName>
</protein>
<gene>
    <name evidence="5" type="ORF">P280DRAFT_518014</name>
</gene>
<feature type="region of interest" description="Disordered" evidence="3">
    <location>
        <begin position="265"/>
        <end position="286"/>
    </location>
</feature>
<evidence type="ECO:0000256" key="3">
    <source>
        <dbReference type="SAM" id="MobiDB-lite"/>
    </source>
</evidence>
<feature type="chain" id="PRO_5025639921" evidence="4">
    <location>
        <begin position="21"/>
        <end position="312"/>
    </location>
</feature>
<organism evidence="5 6">
    <name type="scientific">Massarina eburnea CBS 473.64</name>
    <dbReference type="NCBI Taxonomy" id="1395130"/>
    <lineage>
        <taxon>Eukaryota</taxon>
        <taxon>Fungi</taxon>
        <taxon>Dikarya</taxon>
        <taxon>Ascomycota</taxon>
        <taxon>Pezizomycotina</taxon>
        <taxon>Dothideomycetes</taxon>
        <taxon>Pleosporomycetidae</taxon>
        <taxon>Pleosporales</taxon>
        <taxon>Massarineae</taxon>
        <taxon>Massarinaceae</taxon>
        <taxon>Massarina</taxon>
    </lineage>
</organism>
<dbReference type="Gene3D" id="3.40.50.1820">
    <property type="entry name" value="alpha/beta hydrolase"/>
    <property type="match status" value="1"/>
</dbReference>
<accession>A0A6A6RYP6</accession>
<dbReference type="InterPro" id="IPR000675">
    <property type="entry name" value="Cutinase/axe"/>
</dbReference>
<dbReference type="GO" id="GO:0052689">
    <property type="term" value="F:carboxylic ester hydrolase activity"/>
    <property type="evidence" value="ECO:0007669"/>
    <property type="project" value="UniProtKB-ARBA"/>
</dbReference>
<keyword evidence="2" id="KW-1015">Disulfide bond</keyword>
<dbReference type="AlphaFoldDB" id="A0A6A6RYP6"/>
<feature type="signal peptide" evidence="4">
    <location>
        <begin position="1"/>
        <end position="20"/>
    </location>
</feature>
<dbReference type="Proteomes" id="UP000799753">
    <property type="component" value="Unassembled WGS sequence"/>
</dbReference>
<evidence type="ECO:0000313" key="5">
    <source>
        <dbReference type="EMBL" id="KAF2640656.1"/>
    </source>
</evidence>
<dbReference type="SMART" id="SM01110">
    <property type="entry name" value="Cutinase"/>
    <property type="match status" value="1"/>
</dbReference>
<proteinExistence type="predicted"/>
<reference evidence="5" key="1">
    <citation type="journal article" date="2020" name="Stud. Mycol.">
        <title>101 Dothideomycetes genomes: a test case for predicting lifestyles and emergence of pathogens.</title>
        <authorList>
            <person name="Haridas S."/>
            <person name="Albert R."/>
            <person name="Binder M."/>
            <person name="Bloem J."/>
            <person name="Labutti K."/>
            <person name="Salamov A."/>
            <person name="Andreopoulos B."/>
            <person name="Baker S."/>
            <person name="Barry K."/>
            <person name="Bills G."/>
            <person name="Bluhm B."/>
            <person name="Cannon C."/>
            <person name="Castanera R."/>
            <person name="Culley D."/>
            <person name="Daum C."/>
            <person name="Ezra D."/>
            <person name="Gonzalez J."/>
            <person name="Henrissat B."/>
            <person name="Kuo A."/>
            <person name="Liang C."/>
            <person name="Lipzen A."/>
            <person name="Lutzoni F."/>
            <person name="Magnuson J."/>
            <person name="Mondo S."/>
            <person name="Nolan M."/>
            <person name="Ohm R."/>
            <person name="Pangilinan J."/>
            <person name="Park H.-J."/>
            <person name="Ramirez L."/>
            <person name="Alfaro M."/>
            <person name="Sun H."/>
            <person name="Tritt A."/>
            <person name="Yoshinaga Y."/>
            <person name="Zwiers L.-H."/>
            <person name="Turgeon B."/>
            <person name="Goodwin S."/>
            <person name="Spatafora J."/>
            <person name="Crous P."/>
            <person name="Grigoriev I."/>
        </authorList>
    </citation>
    <scope>NUCLEOTIDE SEQUENCE</scope>
    <source>
        <strain evidence="5">CBS 473.64</strain>
    </source>
</reference>
<dbReference type="SUPFAM" id="SSF53474">
    <property type="entry name" value="alpha/beta-Hydrolases"/>
    <property type="match status" value="1"/>
</dbReference>
<dbReference type="Pfam" id="PF01083">
    <property type="entry name" value="Cutinase"/>
    <property type="match status" value="1"/>
</dbReference>
<evidence type="ECO:0000256" key="4">
    <source>
        <dbReference type="SAM" id="SignalP"/>
    </source>
</evidence>
<keyword evidence="4" id="KW-0732">Signal</keyword>
<dbReference type="PANTHER" id="PTHR33630">
    <property type="entry name" value="CUTINASE RV1984C-RELATED-RELATED"/>
    <property type="match status" value="1"/>
</dbReference>
<sequence length="312" mass="32255">MKTPTIFTLSLLSLTPSILAQCTDPVPCQDESLNALNTTACQTYHAFIARGSDSGYPGHLGPLAKLVCGNLTSSADSNTTCGYENIVYPANSSWSGPTTDIWCKSAAIGAQAGQEQLREYADRCPDAKLILLGFSQGGSVALDVLGGGGGVVFNCTQEDNAALDPESSPGSHIVAAAIFGAVHRSAHQPYSVQNGGQNYNGSTPRSAAQLSDLAKYKDVLREYCNVGDPICAPSSPDQAPVNHLNYFEKYNDDAAEFIVAKARGNDSAENGTSGDSGDAGDVQQGSVDGGAGGLKVEGLAWVVGFGVIVLGL</sequence>
<name>A0A6A6RYP6_9PLEO</name>
<dbReference type="PANTHER" id="PTHR33630:SF13">
    <property type="entry name" value="ACETYLXYLAN ESTERASE"/>
    <property type="match status" value="1"/>
</dbReference>
<evidence type="ECO:0000256" key="2">
    <source>
        <dbReference type="ARBA" id="ARBA00023157"/>
    </source>
</evidence>
<keyword evidence="1 5" id="KW-0378">Hydrolase</keyword>
<dbReference type="OrthoDB" id="2586582at2759"/>